<proteinExistence type="predicted"/>
<name>A0A8J1TXX2_OWEFU</name>
<evidence type="ECO:0000313" key="3">
    <source>
        <dbReference type="Proteomes" id="UP000749559"/>
    </source>
</evidence>
<gene>
    <name evidence="2" type="ORF">OFUS_LOCUS21470</name>
</gene>
<feature type="domain" description="EB" evidence="1">
    <location>
        <begin position="39"/>
        <end position="72"/>
    </location>
</feature>
<sequence length="246" mass="27080">MKGIIIICFLTLATSLAKARKCDNHGDCRSEWYCEDEKSGNGRCVKTIKPPGACNRSAQCIGGSQCENGTCSERCRADPDCIIYREGRQKYCTTGGLVALVKGYCMPKKEKRESCSRSHECRKNLFCSNSICKAAEEAVACRIECVGPKPGDPRIKPGNMINVTYSCTFVRRGEFGPLPMRAVLTLNRKLFVGSVNGTSPLTFNGSVSQIARKGEFTAEIIGRMKRCRGDKNHCRSAKMCIHNIGQ</sequence>
<reference evidence="2" key="1">
    <citation type="submission" date="2022-03" db="EMBL/GenBank/DDBJ databases">
        <authorList>
            <person name="Martin C."/>
        </authorList>
    </citation>
    <scope>NUCLEOTIDE SEQUENCE</scope>
</reference>
<accession>A0A8J1TXX2</accession>
<dbReference type="AlphaFoldDB" id="A0A8J1TXX2"/>
<dbReference type="EMBL" id="CAIIXF020000010">
    <property type="protein sequence ID" value="CAH1797135.1"/>
    <property type="molecule type" value="Genomic_DNA"/>
</dbReference>
<evidence type="ECO:0000259" key="1">
    <source>
        <dbReference type="Pfam" id="PF01683"/>
    </source>
</evidence>
<dbReference type="OrthoDB" id="6162362at2759"/>
<keyword evidence="3" id="KW-1185">Reference proteome</keyword>
<evidence type="ECO:0000313" key="2">
    <source>
        <dbReference type="EMBL" id="CAH1797135.1"/>
    </source>
</evidence>
<dbReference type="Pfam" id="PF01683">
    <property type="entry name" value="EB"/>
    <property type="match status" value="1"/>
</dbReference>
<dbReference type="InterPro" id="IPR006149">
    <property type="entry name" value="EB_dom"/>
</dbReference>
<organism evidence="2 3">
    <name type="scientific">Owenia fusiformis</name>
    <name type="common">Polychaete worm</name>
    <dbReference type="NCBI Taxonomy" id="6347"/>
    <lineage>
        <taxon>Eukaryota</taxon>
        <taxon>Metazoa</taxon>
        <taxon>Spiralia</taxon>
        <taxon>Lophotrochozoa</taxon>
        <taxon>Annelida</taxon>
        <taxon>Polychaeta</taxon>
        <taxon>Sedentaria</taxon>
        <taxon>Canalipalpata</taxon>
        <taxon>Sabellida</taxon>
        <taxon>Oweniida</taxon>
        <taxon>Oweniidae</taxon>
        <taxon>Owenia</taxon>
    </lineage>
</organism>
<comment type="caution">
    <text evidence="2">The sequence shown here is derived from an EMBL/GenBank/DDBJ whole genome shotgun (WGS) entry which is preliminary data.</text>
</comment>
<dbReference type="Proteomes" id="UP000749559">
    <property type="component" value="Unassembled WGS sequence"/>
</dbReference>
<protein>
    <recommendedName>
        <fullName evidence="1">EB domain-containing protein</fullName>
    </recommendedName>
</protein>